<sequence length="94" mass="10600">MTLLNGQVHDVLKQVRLRQVPWHKKQNIFRKLHARGLVLCVPQVTISAPDRTAVDIALLTESGQAELERLAHCQRGQAWLTDTEEPPPVSRMSA</sequence>
<dbReference type="RefSeq" id="WP_132477726.1">
    <property type="nucleotide sequence ID" value="NZ_SMBX01000008.1"/>
</dbReference>
<keyword evidence="2" id="KW-1185">Reference proteome</keyword>
<name>A0A4R3UWX6_9BURK</name>
<gene>
    <name evidence="1" type="ORF">EV686_108136</name>
</gene>
<evidence type="ECO:0000313" key="1">
    <source>
        <dbReference type="EMBL" id="TCU95293.1"/>
    </source>
</evidence>
<organism evidence="1 2">
    <name type="scientific">Paracandidimonas soli</name>
    <dbReference type="NCBI Taxonomy" id="1917182"/>
    <lineage>
        <taxon>Bacteria</taxon>
        <taxon>Pseudomonadati</taxon>
        <taxon>Pseudomonadota</taxon>
        <taxon>Betaproteobacteria</taxon>
        <taxon>Burkholderiales</taxon>
        <taxon>Alcaligenaceae</taxon>
        <taxon>Paracandidimonas</taxon>
    </lineage>
</organism>
<proteinExistence type="predicted"/>
<reference evidence="1 2" key="1">
    <citation type="submission" date="2019-03" db="EMBL/GenBank/DDBJ databases">
        <title>Genomic Encyclopedia of Type Strains, Phase IV (KMG-IV): sequencing the most valuable type-strain genomes for metagenomic binning, comparative biology and taxonomic classification.</title>
        <authorList>
            <person name="Goeker M."/>
        </authorList>
    </citation>
    <scope>NUCLEOTIDE SEQUENCE [LARGE SCALE GENOMIC DNA]</scope>
    <source>
        <strain evidence="1 2">DSM 100048</strain>
    </source>
</reference>
<comment type="caution">
    <text evidence="1">The sequence shown here is derived from an EMBL/GenBank/DDBJ whole genome shotgun (WGS) entry which is preliminary data.</text>
</comment>
<dbReference type="AlphaFoldDB" id="A0A4R3UWX6"/>
<evidence type="ECO:0000313" key="2">
    <source>
        <dbReference type="Proteomes" id="UP000294692"/>
    </source>
</evidence>
<dbReference type="OrthoDB" id="8688289at2"/>
<accession>A0A4R3UWX6</accession>
<dbReference type="Proteomes" id="UP000294692">
    <property type="component" value="Unassembled WGS sequence"/>
</dbReference>
<protein>
    <submittedName>
        <fullName evidence="1">Uncharacterized protein</fullName>
    </submittedName>
</protein>
<dbReference type="EMBL" id="SMBX01000008">
    <property type="protein sequence ID" value="TCU95293.1"/>
    <property type="molecule type" value="Genomic_DNA"/>
</dbReference>